<dbReference type="Gene3D" id="1.10.10.10">
    <property type="entry name" value="Winged helix-like DNA-binding domain superfamily/Winged helix DNA-binding domain"/>
    <property type="match status" value="1"/>
</dbReference>
<dbReference type="GO" id="GO:0032993">
    <property type="term" value="C:protein-DNA complex"/>
    <property type="evidence" value="ECO:0007669"/>
    <property type="project" value="TreeGrafter"/>
</dbReference>
<dbReference type="InterPro" id="IPR039420">
    <property type="entry name" value="WalR-like"/>
</dbReference>
<dbReference type="GO" id="GO:0000156">
    <property type="term" value="F:phosphorelay response regulator activity"/>
    <property type="evidence" value="ECO:0007669"/>
    <property type="project" value="TreeGrafter"/>
</dbReference>
<dbReference type="InterPro" id="IPR011006">
    <property type="entry name" value="CheY-like_superfamily"/>
</dbReference>
<comment type="caution">
    <text evidence="10">The sequence shown here is derived from an EMBL/GenBank/DDBJ whole genome shotgun (WGS) entry which is preliminary data.</text>
</comment>
<evidence type="ECO:0000256" key="4">
    <source>
        <dbReference type="ARBA" id="ARBA00023163"/>
    </source>
</evidence>
<dbReference type="CDD" id="cd00383">
    <property type="entry name" value="trans_reg_C"/>
    <property type="match status" value="1"/>
</dbReference>
<reference evidence="10" key="1">
    <citation type="submission" date="2023-02" db="EMBL/GenBank/DDBJ databases">
        <title>Actinokineospora globicatena NBRC 15670.</title>
        <authorList>
            <person name="Ichikawa N."/>
            <person name="Sato H."/>
            <person name="Tonouchi N."/>
        </authorList>
    </citation>
    <scope>NUCLEOTIDE SEQUENCE</scope>
    <source>
        <strain evidence="10">NBRC 15670</strain>
    </source>
</reference>
<dbReference type="GO" id="GO:0000976">
    <property type="term" value="F:transcription cis-regulatory region binding"/>
    <property type="evidence" value="ECO:0007669"/>
    <property type="project" value="TreeGrafter"/>
</dbReference>
<gene>
    <name evidence="10" type="ORF">Aglo03_41900</name>
</gene>
<evidence type="ECO:0000259" key="9">
    <source>
        <dbReference type="PROSITE" id="PS51755"/>
    </source>
</evidence>
<evidence type="ECO:0000256" key="1">
    <source>
        <dbReference type="ARBA" id="ARBA00022553"/>
    </source>
</evidence>
<dbReference type="RefSeq" id="WP_285611739.1">
    <property type="nucleotide sequence ID" value="NZ_BSSD01000006.1"/>
</dbReference>
<comment type="caution">
    <text evidence="6">Lacks conserved residue(s) required for the propagation of feature annotation.</text>
</comment>
<evidence type="ECO:0000256" key="2">
    <source>
        <dbReference type="ARBA" id="ARBA00023015"/>
    </source>
</evidence>
<dbReference type="PANTHER" id="PTHR48111:SF72">
    <property type="entry name" value="SENSORY TRANSDUCTION PROTEIN REGX3"/>
    <property type="match status" value="1"/>
</dbReference>
<dbReference type="InterPro" id="IPR001789">
    <property type="entry name" value="Sig_transdc_resp-reg_receiver"/>
</dbReference>
<keyword evidence="4" id="KW-0804">Transcription</keyword>
<dbReference type="GO" id="GO:0005829">
    <property type="term" value="C:cytosol"/>
    <property type="evidence" value="ECO:0007669"/>
    <property type="project" value="TreeGrafter"/>
</dbReference>
<evidence type="ECO:0000313" key="11">
    <source>
        <dbReference type="Proteomes" id="UP001165042"/>
    </source>
</evidence>
<feature type="domain" description="Response regulatory" evidence="8">
    <location>
        <begin position="2"/>
        <end position="113"/>
    </location>
</feature>
<evidence type="ECO:0000259" key="8">
    <source>
        <dbReference type="PROSITE" id="PS50110"/>
    </source>
</evidence>
<dbReference type="InterPro" id="IPR001867">
    <property type="entry name" value="OmpR/PhoB-type_DNA-bd"/>
</dbReference>
<sequence>MKRVLVIDDGGPAAGVVEFLRGRGCAVEFADRGPQAAERSSAADVVLLGADSAATGELEVCRAIRAVSGVPVIVLLGVDDERDRITALRAGADDCVPRTCGPREVLARIDAVLRRYLPWAPPGSTGDVLDLGALHIHLTAREIRLYGRRVETTAKEFDLLHALASRPAQVHSRKELMLGVWHCDTRVPSRTLDTHVSNLRVKLGSRNWIVNVRGIGYRLGAAPDRQVVADR</sequence>
<name>A0A9W6QRL2_9PSEU</name>
<feature type="domain" description="OmpR/PhoB-type" evidence="9">
    <location>
        <begin position="126"/>
        <end position="221"/>
    </location>
</feature>
<dbReference type="PROSITE" id="PS50110">
    <property type="entry name" value="RESPONSE_REGULATORY"/>
    <property type="match status" value="1"/>
</dbReference>
<protein>
    <recommendedName>
        <fullName evidence="5">Sensory transduction protein RegX3</fullName>
    </recommendedName>
</protein>
<evidence type="ECO:0000256" key="5">
    <source>
        <dbReference type="ARBA" id="ARBA00041201"/>
    </source>
</evidence>
<dbReference type="InterPro" id="IPR036388">
    <property type="entry name" value="WH-like_DNA-bd_sf"/>
</dbReference>
<dbReference type="SUPFAM" id="SSF46894">
    <property type="entry name" value="C-terminal effector domain of the bipartite response regulators"/>
    <property type="match status" value="1"/>
</dbReference>
<dbReference type="InterPro" id="IPR016032">
    <property type="entry name" value="Sig_transdc_resp-reg_C-effctor"/>
</dbReference>
<keyword evidence="11" id="KW-1185">Reference proteome</keyword>
<organism evidence="10 11">
    <name type="scientific">Actinokineospora globicatena</name>
    <dbReference type="NCBI Taxonomy" id="103729"/>
    <lineage>
        <taxon>Bacteria</taxon>
        <taxon>Bacillati</taxon>
        <taxon>Actinomycetota</taxon>
        <taxon>Actinomycetes</taxon>
        <taxon>Pseudonocardiales</taxon>
        <taxon>Pseudonocardiaceae</taxon>
        <taxon>Actinokineospora</taxon>
    </lineage>
</organism>
<dbReference type="Gene3D" id="3.40.50.2300">
    <property type="match status" value="1"/>
</dbReference>
<dbReference type="Pfam" id="PF00486">
    <property type="entry name" value="Trans_reg_C"/>
    <property type="match status" value="1"/>
</dbReference>
<accession>A0A9W6QRL2</accession>
<evidence type="ECO:0000256" key="7">
    <source>
        <dbReference type="PROSITE-ProRule" id="PRU01091"/>
    </source>
</evidence>
<dbReference type="Pfam" id="PF00072">
    <property type="entry name" value="Response_reg"/>
    <property type="match status" value="1"/>
</dbReference>
<dbReference type="PANTHER" id="PTHR48111">
    <property type="entry name" value="REGULATOR OF RPOS"/>
    <property type="match status" value="1"/>
</dbReference>
<evidence type="ECO:0000256" key="3">
    <source>
        <dbReference type="ARBA" id="ARBA00023125"/>
    </source>
</evidence>
<keyword evidence="3 7" id="KW-0238">DNA-binding</keyword>
<proteinExistence type="predicted"/>
<dbReference type="SMART" id="SM00448">
    <property type="entry name" value="REC"/>
    <property type="match status" value="1"/>
</dbReference>
<dbReference type="AlphaFoldDB" id="A0A9W6QRL2"/>
<evidence type="ECO:0000313" key="10">
    <source>
        <dbReference type="EMBL" id="GLW93374.1"/>
    </source>
</evidence>
<dbReference type="PROSITE" id="PS51755">
    <property type="entry name" value="OMPR_PHOB"/>
    <property type="match status" value="1"/>
</dbReference>
<dbReference type="EMBL" id="BSSD01000006">
    <property type="protein sequence ID" value="GLW93374.1"/>
    <property type="molecule type" value="Genomic_DNA"/>
</dbReference>
<evidence type="ECO:0000256" key="6">
    <source>
        <dbReference type="PROSITE-ProRule" id="PRU00169"/>
    </source>
</evidence>
<feature type="DNA-binding region" description="OmpR/PhoB-type" evidence="7">
    <location>
        <begin position="126"/>
        <end position="221"/>
    </location>
</feature>
<dbReference type="GO" id="GO:0006355">
    <property type="term" value="P:regulation of DNA-templated transcription"/>
    <property type="evidence" value="ECO:0007669"/>
    <property type="project" value="InterPro"/>
</dbReference>
<keyword evidence="2" id="KW-0805">Transcription regulation</keyword>
<dbReference type="SMART" id="SM00862">
    <property type="entry name" value="Trans_reg_C"/>
    <property type="match status" value="1"/>
</dbReference>
<dbReference type="SUPFAM" id="SSF52172">
    <property type="entry name" value="CheY-like"/>
    <property type="match status" value="1"/>
</dbReference>
<dbReference type="Proteomes" id="UP001165042">
    <property type="component" value="Unassembled WGS sequence"/>
</dbReference>
<keyword evidence="1" id="KW-0597">Phosphoprotein</keyword>